<keyword evidence="7" id="KW-0479">Metal-binding</keyword>
<gene>
    <name evidence="14" type="ORF">NEZAVI_LOCUS14083</name>
</gene>
<dbReference type="InterPro" id="IPR023214">
    <property type="entry name" value="HAD_sf"/>
</dbReference>
<dbReference type="AlphaFoldDB" id="A0A9P0HQA0"/>
<comment type="function">
    <text evidence="11">Phosphatase that hydrolyzes imidodiphosphate, 3-phosphohistidine and 6-phospholysine. Has broad substrate specificity and can also hydrolyze inorganic diphosphate, but with lower efficiency.</text>
</comment>
<evidence type="ECO:0000256" key="12">
    <source>
        <dbReference type="ARBA" id="ARBA00039357"/>
    </source>
</evidence>
<dbReference type="SUPFAM" id="SSF56784">
    <property type="entry name" value="HAD-like"/>
    <property type="match status" value="1"/>
</dbReference>
<comment type="cofactor">
    <cofactor evidence="1">
        <name>Mg(2+)</name>
        <dbReference type="ChEBI" id="CHEBI:18420"/>
    </cofactor>
</comment>
<dbReference type="GO" id="GO:0005634">
    <property type="term" value="C:nucleus"/>
    <property type="evidence" value="ECO:0007669"/>
    <property type="project" value="UniProtKB-SubCell"/>
</dbReference>
<dbReference type="GO" id="GO:0046872">
    <property type="term" value="F:metal ion binding"/>
    <property type="evidence" value="ECO:0007669"/>
    <property type="project" value="UniProtKB-KW"/>
</dbReference>
<keyword evidence="10" id="KW-0539">Nucleus</keyword>
<accession>A0A9P0HQA0</accession>
<evidence type="ECO:0000256" key="11">
    <source>
        <dbReference type="ARBA" id="ARBA00037258"/>
    </source>
</evidence>
<evidence type="ECO:0000313" key="14">
    <source>
        <dbReference type="EMBL" id="CAH1406040.1"/>
    </source>
</evidence>
<evidence type="ECO:0000256" key="3">
    <source>
        <dbReference type="ARBA" id="ARBA00004496"/>
    </source>
</evidence>
<evidence type="ECO:0000256" key="8">
    <source>
        <dbReference type="ARBA" id="ARBA00022801"/>
    </source>
</evidence>
<evidence type="ECO:0000256" key="2">
    <source>
        <dbReference type="ARBA" id="ARBA00004123"/>
    </source>
</evidence>
<dbReference type="Gene3D" id="3.40.50.1000">
    <property type="entry name" value="HAD superfamily/HAD-like"/>
    <property type="match status" value="2"/>
</dbReference>
<keyword evidence="8" id="KW-0378">Hydrolase</keyword>
<dbReference type="PANTHER" id="PTHR19288:SF44">
    <property type="entry name" value="PHOSPHOLYSINE PHOSPHOHISTIDINE INORGANIC PYROPHOSPHATE PHOSPHATASE"/>
    <property type="match status" value="1"/>
</dbReference>
<dbReference type="FunFam" id="3.40.50.1000:FF:000051">
    <property type="entry name" value="Phospholysine phosphohistidine inorganic pyrophosphate phosphatase"/>
    <property type="match status" value="1"/>
</dbReference>
<evidence type="ECO:0000256" key="10">
    <source>
        <dbReference type="ARBA" id="ARBA00023242"/>
    </source>
</evidence>
<evidence type="ECO:0000256" key="6">
    <source>
        <dbReference type="ARBA" id="ARBA00022490"/>
    </source>
</evidence>
<dbReference type="PANTHER" id="PTHR19288">
    <property type="entry name" value="4-NITROPHENYLPHOSPHATASE-RELATED"/>
    <property type="match status" value="1"/>
</dbReference>
<dbReference type="Pfam" id="PF13344">
    <property type="entry name" value="Hydrolase_6"/>
    <property type="match status" value="1"/>
</dbReference>
<dbReference type="EC" id="3.6.1.1" evidence="5"/>
<organism evidence="14 15">
    <name type="scientific">Nezara viridula</name>
    <name type="common">Southern green stink bug</name>
    <name type="synonym">Cimex viridulus</name>
    <dbReference type="NCBI Taxonomy" id="85310"/>
    <lineage>
        <taxon>Eukaryota</taxon>
        <taxon>Metazoa</taxon>
        <taxon>Ecdysozoa</taxon>
        <taxon>Arthropoda</taxon>
        <taxon>Hexapoda</taxon>
        <taxon>Insecta</taxon>
        <taxon>Pterygota</taxon>
        <taxon>Neoptera</taxon>
        <taxon>Paraneoptera</taxon>
        <taxon>Hemiptera</taxon>
        <taxon>Heteroptera</taxon>
        <taxon>Panheteroptera</taxon>
        <taxon>Pentatomomorpha</taxon>
        <taxon>Pentatomoidea</taxon>
        <taxon>Pentatomidae</taxon>
        <taxon>Pentatominae</taxon>
        <taxon>Nezara</taxon>
    </lineage>
</organism>
<dbReference type="OrthoDB" id="426235at2759"/>
<dbReference type="GO" id="GO:0005829">
    <property type="term" value="C:cytosol"/>
    <property type="evidence" value="ECO:0007669"/>
    <property type="project" value="TreeGrafter"/>
</dbReference>
<dbReference type="Pfam" id="PF13242">
    <property type="entry name" value="Hydrolase_like"/>
    <property type="match status" value="1"/>
</dbReference>
<dbReference type="Proteomes" id="UP001152798">
    <property type="component" value="Chromosome 6"/>
</dbReference>
<sequence length="279" mass="30689">MSQKITAFLKKSIMAYEKLLQSPIRGFLLDISGVLKDGSQPIPGSVEAVKSLQSAKIPFRLVTNETSRPVNKILSTLNMLGYEVTEEDLISPVPAVVKILKNDNLRPFLLIHPEVIPDFGDIDTSNPNCVVMGDAAECFQYNFLNECFRQLMGMENPILFSLGQGKYFRDEDGLALDVGPFCKAIEYATGVKATVVGKPSPQYFLDAVCDLKLQPNEVVMIGDDIVSDVGGAQNCGLRGVLVRTGKYMRDRDEPHESVVPDGIVDNLQEAVNLILKHKS</sequence>
<evidence type="ECO:0000313" key="15">
    <source>
        <dbReference type="Proteomes" id="UP001152798"/>
    </source>
</evidence>
<evidence type="ECO:0000256" key="9">
    <source>
        <dbReference type="ARBA" id="ARBA00022842"/>
    </source>
</evidence>
<keyword evidence="6" id="KW-0963">Cytoplasm</keyword>
<proteinExistence type="inferred from homology"/>
<keyword evidence="15" id="KW-1185">Reference proteome</keyword>
<evidence type="ECO:0000256" key="5">
    <source>
        <dbReference type="ARBA" id="ARBA00012146"/>
    </source>
</evidence>
<dbReference type="NCBIfam" id="TIGR01458">
    <property type="entry name" value="HAD-SF-IIA-hyp3"/>
    <property type="match status" value="1"/>
</dbReference>
<name>A0A9P0HQA0_NEZVI</name>
<dbReference type="InterPro" id="IPR006355">
    <property type="entry name" value="LHPP/HDHD2"/>
</dbReference>
<evidence type="ECO:0000256" key="1">
    <source>
        <dbReference type="ARBA" id="ARBA00001946"/>
    </source>
</evidence>
<reference evidence="14" key="1">
    <citation type="submission" date="2022-01" db="EMBL/GenBank/DDBJ databases">
        <authorList>
            <person name="King R."/>
        </authorList>
    </citation>
    <scope>NUCLEOTIDE SEQUENCE</scope>
</reference>
<comment type="similarity">
    <text evidence="4">Belongs to the HAD-like hydrolase superfamily.</text>
</comment>
<evidence type="ECO:0000256" key="4">
    <source>
        <dbReference type="ARBA" id="ARBA00007958"/>
    </source>
</evidence>
<evidence type="ECO:0000256" key="13">
    <source>
        <dbReference type="ARBA" id="ARBA00047820"/>
    </source>
</evidence>
<protein>
    <recommendedName>
        <fullName evidence="12">Phospholysine phosphohistidine inorganic pyrophosphate phosphatase</fullName>
        <ecNumber evidence="5">3.6.1.1</ecNumber>
    </recommendedName>
</protein>
<dbReference type="InterPro" id="IPR006357">
    <property type="entry name" value="HAD-SF_hydro_IIA"/>
</dbReference>
<dbReference type="GO" id="GO:0016791">
    <property type="term" value="F:phosphatase activity"/>
    <property type="evidence" value="ECO:0007669"/>
    <property type="project" value="InterPro"/>
</dbReference>
<dbReference type="EMBL" id="OV725082">
    <property type="protein sequence ID" value="CAH1406040.1"/>
    <property type="molecule type" value="Genomic_DNA"/>
</dbReference>
<keyword evidence="9" id="KW-0460">Magnesium</keyword>
<dbReference type="NCBIfam" id="TIGR01460">
    <property type="entry name" value="HAD-SF-IIA"/>
    <property type="match status" value="1"/>
</dbReference>
<dbReference type="GO" id="GO:0004427">
    <property type="term" value="F:inorganic diphosphate phosphatase activity"/>
    <property type="evidence" value="ECO:0007669"/>
    <property type="project" value="UniProtKB-EC"/>
</dbReference>
<comment type="catalytic activity">
    <reaction evidence="13">
        <text>diphosphate + H2O = 2 phosphate + H(+)</text>
        <dbReference type="Rhea" id="RHEA:24576"/>
        <dbReference type="ChEBI" id="CHEBI:15377"/>
        <dbReference type="ChEBI" id="CHEBI:15378"/>
        <dbReference type="ChEBI" id="CHEBI:33019"/>
        <dbReference type="ChEBI" id="CHEBI:43474"/>
        <dbReference type="EC" id="3.6.1.1"/>
    </reaction>
</comment>
<dbReference type="InterPro" id="IPR036412">
    <property type="entry name" value="HAD-like_sf"/>
</dbReference>
<comment type="subcellular location">
    <subcellularLocation>
        <location evidence="3">Cytoplasm</location>
    </subcellularLocation>
    <subcellularLocation>
        <location evidence="2">Nucleus</location>
    </subcellularLocation>
</comment>
<evidence type="ECO:0000256" key="7">
    <source>
        <dbReference type="ARBA" id="ARBA00022723"/>
    </source>
</evidence>